<gene>
    <name evidence="1" type="ORF">METZ01_LOCUS491568</name>
</gene>
<organism evidence="1">
    <name type="scientific">marine metagenome</name>
    <dbReference type="NCBI Taxonomy" id="408172"/>
    <lineage>
        <taxon>unclassified sequences</taxon>
        <taxon>metagenomes</taxon>
        <taxon>ecological metagenomes</taxon>
    </lineage>
</organism>
<protein>
    <submittedName>
        <fullName evidence="1">Uncharacterized protein</fullName>
    </submittedName>
</protein>
<accession>A0A383D324</accession>
<evidence type="ECO:0000313" key="1">
    <source>
        <dbReference type="EMBL" id="SVE38714.1"/>
    </source>
</evidence>
<proteinExistence type="predicted"/>
<name>A0A383D324_9ZZZZ</name>
<dbReference type="AlphaFoldDB" id="A0A383D324"/>
<sequence length="22" mass="2544">MKTIELLELFQGVFESDRTSSI</sequence>
<dbReference type="EMBL" id="UINC01213785">
    <property type="protein sequence ID" value="SVE38714.1"/>
    <property type="molecule type" value="Genomic_DNA"/>
</dbReference>
<reference evidence="1" key="1">
    <citation type="submission" date="2018-05" db="EMBL/GenBank/DDBJ databases">
        <authorList>
            <person name="Lanie J.A."/>
            <person name="Ng W.-L."/>
            <person name="Kazmierczak K.M."/>
            <person name="Andrzejewski T.M."/>
            <person name="Davidsen T.M."/>
            <person name="Wayne K.J."/>
            <person name="Tettelin H."/>
            <person name="Glass J.I."/>
            <person name="Rusch D."/>
            <person name="Podicherti R."/>
            <person name="Tsui H.-C.T."/>
            <person name="Winkler M.E."/>
        </authorList>
    </citation>
    <scope>NUCLEOTIDE SEQUENCE</scope>
</reference>